<gene>
    <name evidence="1" type="ORF">G3M58_51050</name>
</gene>
<sequence>MVSYASPEQVDIDVRDELLEPDGETGGEQQIVDYTTFFFPAHGVFARRLICGPTLKSYSRAVVSLCEVDGNNVPFRGLATMSVANVVPHDDGILEIVGSIQWNSDIKVRASVLWQ</sequence>
<comment type="caution">
    <text evidence="1">The sequence shown here is derived from an EMBL/GenBank/DDBJ whole genome shotgun (WGS) entry which is preliminary data.</text>
</comment>
<organism evidence="1">
    <name type="scientific">Streptomyces sp. SID7499</name>
    <dbReference type="NCBI Taxonomy" id="2706086"/>
    <lineage>
        <taxon>Bacteria</taxon>
        <taxon>Bacillati</taxon>
        <taxon>Actinomycetota</taxon>
        <taxon>Actinomycetes</taxon>
        <taxon>Kitasatosporales</taxon>
        <taxon>Streptomycetaceae</taxon>
        <taxon>Streptomyces</taxon>
    </lineage>
</organism>
<name>A0A6G3XAG9_9ACTN</name>
<evidence type="ECO:0000313" key="1">
    <source>
        <dbReference type="EMBL" id="NEE14795.1"/>
    </source>
</evidence>
<proteinExistence type="predicted"/>
<protein>
    <submittedName>
        <fullName evidence="1">Uncharacterized protein</fullName>
    </submittedName>
</protein>
<accession>A0A6G3XAG9</accession>
<dbReference type="EMBL" id="JAAGMN010005336">
    <property type="protein sequence ID" value="NEE14795.1"/>
    <property type="molecule type" value="Genomic_DNA"/>
</dbReference>
<dbReference type="AlphaFoldDB" id="A0A6G3XAG9"/>
<reference evidence="1" key="1">
    <citation type="submission" date="2020-01" db="EMBL/GenBank/DDBJ databases">
        <title>Insect and environment-associated Actinomycetes.</title>
        <authorList>
            <person name="Currrie C."/>
            <person name="Chevrette M."/>
            <person name="Carlson C."/>
            <person name="Stubbendieck R."/>
            <person name="Wendt-Pienkowski E."/>
        </authorList>
    </citation>
    <scope>NUCLEOTIDE SEQUENCE</scope>
    <source>
        <strain evidence="1">SID7499</strain>
    </source>
</reference>